<dbReference type="STRING" id="767769.A0A1L9UFQ7"/>
<evidence type="ECO:0000256" key="4">
    <source>
        <dbReference type="PIRSR" id="PIRSR000077-1"/>
    </source>
</evidence>
<evidence type="ECO:0000256" key="1">
    <source>
        <dbReference type="ARBA" id="ARBA00008987"/>
    </source>
</evidence>
<evidence type="ECO:0000313" key="8">
    <source>
        <dbReference type="Proteomes" id="UP000184499"/>
    </source>
</evidence>
<name>A0A1L9UFQ7_ASPBC</name>
<evidence type="ECO:0000259" key="6">
    <source>
        <dbReference type="PROSITE" id="PS51352"/>
    </source>
</evidence>
<dbReference type="OMA" id="WCIPSVF"/>
<dbReference type="InterPro" id="IPR017937">
    <property type="entry name" value="Thioredoxin_CS"/>
</dbReference>
<dbReference type="Pfam" id="PF00085">
    <property type="entry name" value="Thioredoxin"/>
    <property type="match status" value="1"/>
</dbReference>
<dbReference type="InterPro" id="IPR036249">
    <property type="entry name" value="Thioredoxin-like_sf"/>
</dbReference>
<dbReference type="PROSITE" id="PS00194">
    <property type="entry name" value="THIOREDOXIN_1"/>
    <property type="match status" value="1"/>
</dbReference>
<dbReference type="OrthoDB" id="10263751at2759"/>
<evidence type="ECO:0000313" key="7">
    <source>
        <dbReference type="EMBL" id="OJJ70506.1"/>
    </source>
</evidence>
<evidence type="ECO:0000256" key="3">
    <source>
        <dbReference type="PIRNR" id="PIRNR000077"/>
    </source>
</evidence>
<dbReference type="InterPro" id="IPR005746">
    <property type="entry name" value="Thioredoxin"/>
</dbReference>
<dbReference type="InterPro" id="IPR013766">
    <property type="entry name" value="Thioredoxin_domain"/>
</dbReference>
<feature type="domain" description="Thioredoxin" evidence="6">
    <location>
        <begin position="1"/>
        <end position="106"/>
    </location>
</feature>
<protein>
    <recommendedName>
        <fullName evidence="3">Thioredoxin</fullName>
    </recommendedName>
</protein>
<dbReference type="CDD" id="cd02947">
    <property type="entry name" value="TRX_family"/>
    <property type="match status" value="1"/>
</dbReference>
<dbReference type="RefSeq" id="XP_067477754.1">
    <property type="nucleotide sequence ID" value="XM_067629311.1"/>
</dbReference>
<reference evidence="8" key="1">
    <citation type="journal article" date="2017" name="Genome Biol.">
        <title>Comparative genomics reveals high biological diversity and specific adaptations in the industrially and medically important fungal genus Aspergillus.</title>
        <authorList>
            <person name="de Vries R.P."/>
            <person name="Riley R."/>
            <person name="Wiebenga A."/>
            <person name="Aguilar-Osorio G."/>
            <person name="Amillis S."/>
            <person name="Uchima C.A."/>
            <person name="Anderluh G."/>
            <person name="Asadollahi M."/>
            <person name="Askin M."/>
            <person name="Barry K."/>
            <person name="Battaglia E."/>
            <person name="Bayram O."/>
            <person name="Benocci T."/>
            <person name="Braus-Stromeyer S.A."/>
            <person name="Caldana C."/>
            <person name="Canovas D."/>
            <person name="Cerqueira G.C."/>
            <person name="Chen F."/>
            <person name="Chen W."/>
            <person name="Choi C."/>
            <person name="Clum A."/>
            <person name="Dos Santos R.A."/>
            <person name="Damasio A.R."/>
            <person name="Diallinas G."/>
            <person name="Emri T."/>
            <person name="Fekete E."/>
            <person name="Flipphi M."/>
            <person name="Freyberg S."/>
            <person name="Gallo A."/>
            <person name="Gournas C."/>
            <person name="Habgood R."/>
            <person name="Hainaut M."/>
            <person name="Harispe M.L."/>
            <person name="Henrissat B."/>
            <person name="Hilden K.S."/>
            <person name="Hope R."/>
            <person name="Hossain A."/>
            <person name="Karabika E."/>
            <person name="Karaffa L."/>
            <person name="Karanyi Z."/>
            <person name="Krasevec N."/>
            <person name="Kuo A."/>
            <person name="Kusch H."/>
            <person name="LaButti K."/>
            <person name="Lagendijk E.L."/>
            <person name="Lapidus A."/>
            <person name="Levasseur A."/>
            <person name="Lindquist E."/>
            <person name="Lipzen A."/>
            <person name="Logrieco A.F."/>
            <person name="MacCabe A."/>
            <person name="Maekelae M.R."/>
            <person name="Malavazi I."/>
            <person name="Melin P."/>
            <person name="Meyer V."/>
            <person name="Mielnichuk N."/>
            <person name="Miskei M."/>
            <person name="Molnar A.P."/>
            <person name="Mule G."/>
            <person name="Ngan C.Y."/>
            <person name="Orejas M."/>
            <person name="Orosz E."/>
            <person name="Ouedraogo J.P."/>
            <person name="Overkamp K.M."/>
            <person name="Park H.-S."/>
            <person name="Perrone G."/>
            <person name="Piumi F."/>
            <person name="Punt P.J."/>
            <person name="Ram A.F."/>
            <person name="Ramon A."/>
            <person name="Rauscher S."/>
            <person name="Record E."/>
            <person name="Riano-Pachon D.M."/>
            <person name="Robert V."/>
            <person name="Roehrig J."/>
            <person name="Ruller R."/>
            <person name="Salamov A."/>
            <person name="Salih N.S."/>
            <person name="Samson R.A."/>
            <person name="Sandor E."/>
            <person name="Sanguinetti M."/>
            <person name="Schuetze T."/>
            <person name="Sepcic K."/>
            <person name="Shelest E."/>
            <person name="Sherlock G."/>
            <person name="Sophianopoulou V."/>
            <person name="Squina F.M."/>
            <person name="Sun H."/>
            <person name="Susca A."/>
            <person name="Todd R.B."/>
            <person name="Tsang A."/>
            <person name="Unkles S.E."/>
            <person name="van de Wiele N."/>
            <person name="van Rossen-Uffink D."/>
            <person name="Oliveira J.V."/>
            <person name="Vesth T.C."/>
            <person name="Visser J."/>
            <person name="Yu J.-H."/>
            <person name="Zhou M."/>
            <person name="Andersen M.R."/>
            <person name="Archer D.B."/>
            <person name="Baker S.E."/>
            <person name="Benoit I."/>
            <person name="Brakhage A.A."/>
            <person name="Braus G.H."/>
            <person name="Fischer R."/>
            <person name="Frisvad J.C."/>
            <person name="Goldman G.H."/>
            <person name="Houbraken J."/>
            <person name="Oakley B."/>
            <person name="Pocsi I."/>
            <person name="Scazzocchio C."/>
            <person name="Seiboth B."/>
            <person name="vanKuyk P.A."/>
            <person name="Wortman J."/>
            <person name="Dyer P.S."/>
            <person name="Grigoriev I.V."/>
        </authorList>
    </citation>
    <scope>NUCLEOTIDE SEQUENCE [LARGE SCALE GENOMIC DNA]</scope>
    <source>
        <strain evidence="8">CBS 101740 / IMI 381727 / IBT 21946</strain>
    </source>
</reference>
<sequence>MPVTPVESLSDFQALISSNDVVVVDFWATWCGPCKAMSPVFEKMASSPEFSAIKFAKVNVDAHADISQGLEISSLPTFLAFENGEKVNGVVGANTSALQELIQKYA</sequence>
<feature type="active site" description="Nucleophile" evidence="4">
    <location>
        <position position="31"/>
    </location>
</feature>
<dbReference type="PIRSF" id="PIRSF000077">
    <property type="entry name" value="Thioredoxin"/>
    <property type="match status" value="1"/>
</dbReference>
<dbReference type="EMBL" id="KV878686">
    <property type="protein sequence ID" value="OJJ70506.1"/>
    <property type="molecule type" value="Genomic_DNA"/>
</dbReference>
<dbReference type="PANTHER" id="PTHR46115">
    <property type="entry name" value="THIOREDOXIN-LIKE PROTEIN 1"/>
    <property type="match status" value="1"/>
</dbReference>
<feature type="site" description="Deprotonates C-terminal active site Cys" evidence="4">
    <location>
        <position position="25"/>
    </location>
</feature>
<dbReference type="GO" id="GO:0015035">
    <property type="term" value="F:protein-disulfide reductase activity"/>
    <property type="evidence" value="ECO:0007669"/>
    <property type="project" value="InterPro"/>
</dbReference>
<feature type="disulfide bond" description="Redox-active" evidence="5">
    <location>
        <begin position="31"/>
        <end position="34"/>
    </location>
</feature>
<dbReference type="AlphaFoldDB" id="A0A1L9UFQ7"/>
<dbReference type="FunFam" id="3.40.30.10:FF:000245">
    <property type="entry name" value="Thioredoxin"/>
    <property type="match status" value="1"/>
</dbReference>
<comment type="similarity">
    <text evidence="1 3">Belongs to the thioredoxin family.</text>
</comment>
<feature type="active site" description="Nucleophile" evidence="4">
    <location>
        <position position="34"/>
    </location>
</feature>
<dbReference type="PRINTS" id="PR00421">
    <property type="entry name" value="THIOREDOXIN"/>
</dbReference>
<dbReference type="PROSITE" id="PS51352">
    <property type="entry name" value="THIOREDOXIN_2"/>
    <property type="match status" value="1"/>
</dbReference>
<keyword evidence="2 5" id="KW-1015">Disulfide bond</keyword>
<dbReference type="NCBIfam" id="TIGR01068">
    <property type="entry name" value="thioredoxin"/>
    <property type="match status" value="1"/>
</dbReference>
<keyword evidence="5" id="KW-0676">Redox-active center</keyword>
<evidence type="ECO:0000256" key="2">
    <source>
        <dbReference type="ARBA" id="ARBA00023157"/>
    </source>
</evidence>
<dbReference type="Gene3D" id="3.40.30.10">
    <property type="entry name" value="Glutaredoxin"/>
    <property type="match status" value="1"/>
</dbReference>
<feature type="site" description="Contributes to redox potential value" evidence="4">
    <location>
        <position position="32"/>
    </location>
</feature>
<feature type="site" description="Contributes to redox potential value" evidence="4">
    <location>
        <position position="33"/>
    </location>
</feature>
<dbReference type="Proteomes" id="UP000184499">
    <property type="component" value="Unassembled WGS sequence"/>
</dbReference>
<accession>A0A1L9UFQ7</accession>
<gene>
    <name evidence="7" type="ORF">ASPBRDRAFT_76223</name>
</gene>
<dbReference type="GeneID" id="93581798"/>
<dbReference type="SUPFAM" id="SSF52833">
    <property type="entry name" value="Thioredoxin-like"/>
    <property type="match status" value="1"/>
</dbReference>
<proteinExistence type="inferred from homology"/>
<keyword evidence="8" id="KW-1185">Reference proteome</keyword>
<organism evidence="7 8">
    <name type="scientific">Aspergillus brasiliensis (strain CBS 101740 / IMI 381727 / IBT 21946)</name>
    <dbReference type="NCBI Taxonomy" id="767769"/>
    <lineage>
        <taxon>Eukaryota</taxon>
        <taxon>Fungi</taxon>
        <taxon>Dikarya</taxon>
        <taxon>Ascomycota</taxon>
        <taxon>Pezizomycotina</taxon>
        <taxon>Eurotiomycetes</taxon>
        <taxon>Eurotiomycetidae</taxon>
        <taxon>Eurotiales</taxon>
        <taxon>Aspergillaceae</taxon>
        <taxon>Aspergillus</taxon>
        <taxon>Aspergillus subgen. Circumdati</taxon>
    </lineage>
</organism>
<dbReference type="VEuPathDB" id="FungiDB:ASPBRDRAFT_76223"/>
<evidence type="ECO:0000256" key="5">
    <source>
        <dbReference type="PIRSR" id="PIRSR000077-4"/>
    </source>
</evidence>